<accession>A0A1F5JZU6</accession>
<evidence type="ECO:0000313" key="3">
    <source>
        <dbReference type="EMBL" id="OGE33991.1"/>
    </source>
</evidence>
<dbReference type="AlphaFoldDB" id="A0A1F5JZU6"/>
<sequence>MAIEIPFNQDRRDLLLFAKSGSRNRQSPRPAGSHRPPSQPKRPEKGGDGFTRRQFIPLAVAGSIGSAGIIAGILQPWNRSTLQPELAQPETLESLVVQARKMEDEYKSQDLSNKPIREKYANIIAGIFAFHNPGYLTKQQLAETISWADSLDQFVRNKMALGDKTGSSTVSQLESERYTVAATNIRRRKVTVNTAANAFKQKNIDKIQAAPKGWNPLRTLRIALLHEFNHLVAEKKDEVIISIMDPASKFRDRRMEGFRFIGTDENGDFAISFNNLHEGVVELLTIDISQSDFGSHLTNFFDESTGENITALIVRLEAILQVTGISHQELARFHRSSDLRGFLLLLADKAGISPNEPLDNRIRAGSLVIGAIERNDPRLLQQYTDQVRSINPANSQK</sequence>
<gene>
    <name evidence="3" type="ORF">A3D83_03380</name>
</gene>
<dbReference type="EMBL" id="MFDB01000001">
    <property type="protein sequence ID" value="OGE33991.1"/>
    <property type="molecule type" value="Genomic_DNA"/>
</dbReference>
<protein>
    <submittedName>
        <fullName evidence="3">Uncharacterized protein</fullName>
    </submittedName>
</protein>
<keyword evidence="2" id="KW-1133">Transmembrane helix</keyword>
<keyword evidence="2" id="KW-0812">Transmembrane</keyword>
<reference evidence="3 4" key="1">
    <citation type="journal article" date="2016" name="Nat. Commun.">
        <title>Thousands of microbial genomes shed light on interconnected biogeochemical processes in an aquifer system.</title>
        <authorList>
            <person name="Anantharaman K."/>
            <person name="Brown C.T."/>
            <person name="Hug L.A."/>
            <person name="Sharon I."/>
            <person name="Castelle C.J."/>
            <person name="Probst A.J."/>
            <person name="Thomas B.C."/>
            <person name="Singh A."/>
            <person name="Wilkins M.J."/>
            <person name="Karaoz U."/>
            <person name="Brodie E.L."/>
            <person name="Williams K.H."/>
            <person name="Hubbard S.S."/>
            <person name="Banfield J.F."/>
        </authorList>
    </citation>
    <scope>NUCLEOTIDE SEQUENCE [LARGE SCALE GENOMIC DNA]</scope>
</reference>
<evidence type="ECO:0000256" key="1">
    <source>
        <dbReference type="SAM" id="MobiDB-lite"/>
    </source>
</evidence>
<evidence type="ECO:0000313" key="4">
    <source>
        <dbReference type="Proteomes" id="UP000177258"/>
    </source>
</evidence>
<keyword evidence="2" id="KW-0472">Membrane</keyword>
<feature type="region of interest" description="Disordered" evidence="1">
    <location>
        <begin position="15"/>
        <end position="50"/>
    </location>
</feature>
<feature type="transmembrane region" description="Helical" evidence="2">
    <location>
        <begin position="55"/>
        <end position="74"/>
    </location>
</feature>
<dbReference type="Proteomes" id="UP000177258">
    <property type="component" value="Unassembled WGS sequence"/>
</dbReference>
<name>A0A1F5JZU6_9BACT</name>
<organism evidence="3 4">
    <name type="scientific">Candidatus Daviesbacteria bacterium RIFCSPHIGHO2_02_FULL_41_10</name>
    <dbReference type="NCBI Taxonomy" id="1797774"/>
    <lineage>
        <taxon>Bacteria</taxon>
        <taxon>Candidatus Daviesiibacteriota</taxon>
    </lineage>
</organism>
<feature type="compositionally biased region" description="Basic and acidic residues" evidence="1">
    <location>
        <begin position="41"/>
        <end position="50"/>
    </location>
</feature>
<evidence type="ECO:0000256" key="2">
    <source>
        <dbReference type="SAM" id="Phobius"/>
    </source>
</evidence>
<proteinExistence type="predicted"/>
<comment type="caution">
    <text evidence="3">The sequence shown here is derived from an EMBL/GenBank/DDBJ whole genome shotgun (WGS) entry which is preliminary data.</text>
</comment>